<keyword evidence="2" id="KW-1185">Reference proteome</keyword>
<evidence type="ECO:0000313" key="2">
    <source>
        <dbReference type="Proteomes" id="UP000007797"/>
    </source>
</evidence>
<dbReference type="EMBL" id="GL883021">
    <property type="protein sequence ID" value="EGG17782.1"/>
    <property type="molecule type" value="Genomic_DNA"/>
</dbReference>
<dbReference type="GeneID" id="14869360"/>
<protein>
    <submittedName>
        <fullName evidence="1">Uncharacterized protein</fullName>
    </submittedName>
</protein>
<accession>F4Q480</accession>
<sequence length="635" mass="73392">MNAAISFSLPILLQKKILEFILEKDVVIYQSNMKSASINLSLVSWKWFEWVSQVYSDSLTNLGLQSFFKRFTADQTMQKRLESKYCLFKSISNWKTDIDGAHVININSEMKSNLRIEIEKQKEIEIEIEKEKEKQKSSTSSSSLTKKKKTTNILSSLFKKEKKQQQQIEASIDTVLSIPRYTSTMYFRLERMEFYNKFMAHGLKRLTFGYRSLGTEPFSMVPNLPETELMRIMELSKSTLQSLNINHPHIPKCIPTCLIDCTNITALSISIPRKKTETDQFFIRSIELVARGLESLSIFFPLNAQDVQFPESFMIENYQYAKDTVVKVLDNDALKSNLKILHVEFLPSLELSNVLSQYTSLKELKFNRSRLSSINQLGDMQPFLNDSKVSSINIPIDCSFGKSKVHLNNHLCELVFHLYAYPKDIFQYIFDSVLPSSISSLSIHSFNDTSVPTPNLTVFQPLSHSLQKVDFLLDYSHLVPILELVQACPLIQHIVINIGYVQSRFHSHYQHCLADLFTHGFPLLVRIFSSPLRMIRHFDLQLRTADKSSGRIEKVHGEEVPNQIFGFLKEVLSQNCNHGNNLEFIRFCITGNAPFNPRFKVPLVFEREVSPKYHITVRDEYSPRLYEFSTLFSLK</sequence>
<dbReference type="AlphaFoldDB" id="F4Q480"/>
<name>F4Q480_CACFS</name>
<reference evidence="2" key="1">
    <citation type="journal article" date="2011" name="Genome Res.">
        <title>Phylogeny-wide analysis of social amoeba genomes highlights ancient origins for complex intercellular communication.</title>
        <authorList>
            <person name="Heidel A.J."/>
            <person name="Lawal H.M."/>
            <person name="Felder M."/>
            <person name="Schilde C."/>
            <person name="Helps N.R."/>
            <person name="Tunggal B."/>
            <person name="Rivero F."/>
            <person name="John U."/>
            <person name="Schleicher M."/>
            <person name="Eichinger L."/>
            <person name="Platzer M."/>
            <person name="Noegel A.A."/>
            <person name="Schaap P."/>
            <person name="Gloeckner G."/>
        </authorList>
    </citation>
    <scope>NUCLEOTIDE SEQUENCE [LARGE SCALE GENOMIC DNA]</scope>
    <source>
        <strain evidence="2">SH3</strain>
    </source>
</reference>
<gene>
    <name evidence="1" type="ORF">DFA_08782</name>
</gene>
<dbReference type="RefSeq" id="XP_004356266.1">
    <property type="nucleotide sequence ID" value="XM_004356213.1"/>
</dbReference>
<dbReference type="Proteomes" id="UP000007797">
    <property type="component" value="Unassembled WGS sequence"/>
</dbReference>
<evidence type="ECO:0000313" key="1">
    <source>
        <dbReference type="EMBL" id="EGG17782.1"/>
    </source>
</evidence>
<dbReference type="KEGG" id="dfa:DFA_08782"/>
<organism evidence="1 2">
    <name type="scientific">Cavenderia fasciculata</name>
    <name type="common">Slime mold</name>
    <name type="synonym">Dictyostelium fasciculatum</name>
    <dbReference type="NCBI Taxonomy" id="261658"/>
    <lineage>
        <taxon>Eukaryota</taxon>
        <taxon>Amoebozoa</taxon>
        <taxon>Evosea</taxon>
        <taxon>Eumycetozoa</taxon>
        <taxon>Dictyostelia</taxon>
        <taxon>Acytosteliales</taxon>
        <taxon>Cavenderiaceae</taxon>
        <taxon>Cavenderia</taxon>
    </lineage>
</organism>
<proteinExistence type="predicted"/>